<evidence type="ECO:0000256" key="1">
    <source>
        <dbReference type="SAM" id="MobiDB-lite"/>
    </source>
</evidence>
<dbReference type="EMBL" id="BPLQ01004870">
    <property type="protein sequence ID" value="GIY11148.1"/>
    <property type="molecule type" value="Genomic_DNA"/>
</dbReference>
<organism evidence="2 3">
    <name type="scientific">Caerostris darwini</name>
    <dbReference type="NCBI Taxonomy" id="1538125"/>
    <lineage>
        <taxon>Eukaryota</taxon>
        <taxon>Metazoa</taxon>
        <taxon>Ecdysozoa</taxon>
        <taxon>Arthropoda</taxon>
        <taxon>Chelicerata</taxon>
        <taxon>Arachnida</taxon>
        <taxon>Araneae</taxon>
        <taxon>Araneomorphae</taxon>
        <taxon>Entelegynae</taxon>
        <taxon>Araneoidea</taxon>
        <taxon>Araneidae</taxon>
        <taxon>Caerostris</taxon>
    </lineage>
</organism>
<comment type="caution">
    <text evidence="2">The sequence shown here is derived from an EMBL/GenBank/DDBJ whole genome shotgun (WGS) entry which is preliminary data.</text>
</comment>
<evidence type="ECO:0000313" key="2">
    <source>
        <dbReference type="EMBL" id="GIY11148.1"/>
    </source>
</evidence>
<evidence type="ECO:0000313" key="3">
    <source>
        <dbReference type="Proteomes" id="UP001054837"/>
    </source>
</evidence>
<keyword evidence="3" id="KW-1185">Reference proteome</keyword>
<feature type="region of interest" description="Disordered" evidence="1">
    <location>
        <begin position="1"/>
        <end position="45"/>
    </location>
</feature>
<feature type="compositionally biased region" description="Basic residues" evidence="1">
    <location>
        <begin position="7"/>
        <end position="16"/>
    </location>
</feature>
<sequence length="90" mass="10199">MQDRCRLAPKRSRFQNHHSLSPLKTIRREGSPHPHPPTESFARGVGAFPTSTANYGIRTSDTFRLCIRNMCNYQASVFWGCPVLSSYKTA</sequence>
<dbReference type="AlphaFoldDB" id="A0AAV4QU17"/>
<name>A0AAV4QU17_9ARAC</name>
<dbReference type="Proteomes" id="UP001054837">
    <property type="component" value="Unassembled WGS sequence"/>
</dbReference>
<gene>
    <name evidence="2" type="ORF">CDAR_110861</name>
</gene>
<protein>
    <submittedName>
        <fullName evidence="2">Uncharacterized protein</fullName>
    </submittedName>
</protein>
<proteinExistence type="predicted"/>
<reference evidence="2 3" key="1">
    <citation type="submission" date="2021-06" db="EMBL/GenBank/DDBJ databases">
        <title>Caerostris darwini draft genome.</title>
        <authorList>
            <person name="Kono N."/>
            <person name="Arakawa K."/>
        </authorList>
    </citation>
    <scope>NUCLEOTIDE SEQUENCE [LARGE SCALE GENOMIC DNA]</scope>
</reference>
<accession>A0AAV4QU17</accession>